<accession>A0A4R8G3P9</accession>
<dbReference type="PANTHER" id="PTHR30349:SF64">
    <property type="entry name" value="PROPHAGE INTEGRASE INTD-RELATED"/>
    <property type="match status" value="1"/>
</dbReference>
<dbReference type="GO" id="GO:0015074">
    <property type="term" value="P:DNA integration"/>
    <property type="evidence" value="ECO:0007669"/>
    <property type="project" value="InterPro"/>
</dbReference>
<keyword evidence="1" id="KW-0233">DNA recombination</keyword>
<evidence type="ECO:0000313" key="4">
    <source>
        <dbReference type="Proteomes" id="UP000295472"/>
    </source>
</evidence>
<sequence>MTSPFQSLFAKQMNNMLQYKEALGYSRSSYYKFLLNFDKFCLQYFPEESVLTQSLVMKWGCRRSGENINGVKRRLIAIREFGKYLSSVGIMAYIVPSEMIGSFKPFTPYIFTDLELSAFFKATDNISAHKLSPFREITAPVLFRLLYCCGLRPNEIRNIKCCNINLETGIIYISETKMHKDRIIVISKDVLALCTRYDNQIKKKYKDRKYFFQSPNGNPYTADWIQNLFWKCWDIAGIYDFHGSRPRVSDFRHNYATRTLQNWMDEGKDLYVCLPYLSAYMGHSNFSETAYYIHLLPERLINSSIINWNKFDDLIPEVKL</sequence>
<dbReference type="InterPro" id="IPR013762">
    <property type="entry name" value="Integrase-like_cat_sf"/>
</dbReference>
<reference evidence="3 4" key="1">
    <citation type="submission" date="2019-03" db="EMBL/GenBank/DDBJ databases">
        <title>Subsurface microbial communities from deep shales in Ohio and West Virginia, USA.</title>
        <authorList>
            <person name="Wrighton K."/>
        </authorList>
    </citation>
    <scope>NUCLEOTIDE SEQUENCE [LARGE SCALE GENOMIC DNA]</scope>
    <source>
        <strain evidence="3 4">DSMZ 11287</strain>
    </source>
</reference>
<evidence type="ECO:0000259" key="2">
    <source>
        <dbReference type="PROSITE" id="PS51898"/>
    </source>
</evidence>
<evidence type="ECO:0000256" key="1">
    <source>
        <dbReference type="ARBA" id="ARBA00023172"/>
    </source>
</evidence>
<dbReference type="AlphaFoldDB" id="A0A4R8G3P9"/>
<proteinExistence type="predicted"/>
<dbReference type="Proteomes" id="UP000295472">
    <property type="component" value="Unassembled WGS sequence"/>
</dbReference>
<dbReference type="GeneID" id="57014065"/>
<dbReference type="Pfam" id="PF00589">
    <property type="entry name" value="Phage_integrase"/>
    <property type="match status" value="1"/>
</dbReference>
<dbReference type="GO" id="GO:0006310">
    <property type="term" value="P:DNA recombination"/>
    <property type="evidence" value="ECO:0007669"/>
    <property type="project" value="UniProtKB-KW"/>
</dbReference>
<comment type="caution">
    <text evidence="3">The sequence shown here is derived from an EMBL/GenBank/DDBJ whole genome shotgun (WGS) entry which is preliminary data.</text>
</comment>
<gene>
    <name evidence="3" type="ORF">C7954_1692</name>
</gene>
<evidence type="ECO:0000313" key="3">
    <source>
        <dbReference type="EMBL" id="TDX35071.1"/>
    </source>
</evidence>
<feature type="domain" description="Tyr recombinase" evidence="2">
    <location>
        <begin position="105"/>
        <end position="305"/>
    </location>
</feature>
<dbReference type="Gene3D" id="1.10.443.10">
    <property type="entry name" value="Intergrase catalytic core"/>
    <property type="match status" value="1"/>
</dbReference>
<dbReference type="EMBL" id="SOEF01000069">
    <property type="protein sequence ID" value="TDX35071.1"/>
    <property type="molecule type" value="Genomic_DNA"/>
</dbReference>
<dbReference type="InterPro" id="IPR011010">
    <property type="entry name" value="DNA_brk_join_enz"/>
</dbReference>
<dbReference type="GO" id="GO:0003677">
    <property type="term" value="F:DNA binding"/>
    <property type="evidence" value="ECO:0007669"/>
    <property type="project" value="InterPro"/>
</dbReference>
<organism evidence="3 4">
    <name type="scientific">Halanaerobium congolense</name>
    <dbReference type="NCBI Taxonomy" id="54121"/>
    <lineage>
        <taxon>Bacteria</taxon>
        <taxon>Bacillati</taxon>
        <taxon>Bacillota</taxon>
        <taxon>Clostridia</taxon>
        <taxon>Halanaerobiales</taxon>
        <taxon>Halanaerobiaceae</taxon>
        <taxon>Halanaerobium</taxon>
    </lineage>
</organism>
<dbReference type="PANTHER" id="PTHR30349">
    <property type="entry name" value="PHAGE INTEGRASE-RELATED"/>
    <property type="match status" value="1"/>
</dbReference>
<protein>
    <submittedName>
        <fullName evidence="3">Site-specific recombinase XerD</fullName>
    </submittedName>
</protein>
<dbReference type="RefSeq" id="WP_134060294.1">
    <property type="nucleotide sequence ID" value="NZ_SOEF01000069.1"/>
</dbReference>
<dbReference type="PROSITE" id="PS51898">
    <property type="entry name" value="TYR_RECOMBINASE"/>
    <property type="match status" value="1"/>
</dbReference>
<dbReference type="InterPro" id="IPR050090">
    <property type="entry name" value="Tyrosine_recombinase_XerCD"/>
</dbReference>
<name>A0A4R8G3P9_9FIRM</name>
<dbReference type="InterPro" id="IPR002104">
    <property type="entry name" value="Integrase_catalytic"/>
</dbReference>
<dbReference type="SUPFAM" id="SSF56349">
    <property type="entry name" value="DNA breaking-rejoining enzymes"/>
    <property type="match status" value="1"/>
</dbReference>